<evidence type="ECO:0000259" key="1">
    <source>
        <dbReference type="Pfam" id="PF22187"/>
    </source>
</evidence>
<accession>A0A1J5MS14</accession>
<feature type="domain" description="DUF6946" evidence="1">
    <location>
        <begin position="7"/>
        <end position="219"/>
    </location>
</feature>
<name>A0A1J5MS14_9BACT</name>
<reference evidence="2 3" key="1">
    <citation type="submission" date="2015-09" db="EMBL/GenBank/DDBJ databases">
        <title>Genome of Desulfovibrio dechloracetivorans BerOc1, a mercury methylating strain isolated from highly hydrocarbons and metals contaminated coastal sediments.</title>
        <authorList>
            <person name="Goni Urriza M."/>
            <person name="Gassie C."/>
            <person name="Bouchez O."/>
            <person name="Klopp C."/>
            <person name="Ranchou-Peyruse A."/>
            <person name="Remy G."/>
        </authorList>
    </citation>
    <scope>NUCLEOTIDE SEQUENCE [LARGE SCALE GENOMIC DNA]</scope>
    <source>
        <strain evidence="2 3">BerOc1</strain>
    </source>
</reference>
<evidence type="ECO:0000313" key="3">
    <source>
        <dbReference type="Proteomes" id="UP000181901"/>
    </source>
</evidence>
<dbReference type="InterPro" id="IPR054024">
    <property type="entry name" value="DUF6946"/>
</dbReference>
<comment type="caution">
    <text evidence="2">The sequence shown here is derived from an EMBL/GenBank/DDBJ whole genome shotgun (WGS) entry which is preliminary data.</text>
</comment>
<dbReference type="RefSeq" id="WP_071544909.1">
    <property type="nucleotide sequence ID" value="NZ_LKAQ01000004.1"/>
</dbReference>
<dbReference type="EMBL" id="LKAQ01000004">
    <property type="protein sequence ID" value="OIQ49390.1"/>
    <property type="molecule type" value="Genomic_DNA"/>
</dbReference>
<dbReference type="AlphaFoldDB" id="A0A1J5MS14"/>
<dbReference type="Pfam" id="PF22187">
    <property type="entry name" value="DUF6946"/>
    <property type="match status" value="1"/>
</dbReference>
<gene>
    <name evidence="2" type="ORF">BerOc1_01315</name>
</gene>
<dbReference type="Proteomes" id="UP000181901">
    <property type="component" value="Unassembled WGS sequence"/>
</dbReference>
<organism evidence="2 3">
    <name type="scientific">Pseudodesulfovibrio hydrargyri</name>
    <dbReference type="NCBI Taxonomy" id="2125990"/>
    <lineage>
        <taxon>Bacteria</taxon>
        <taxon>Pseudomonadati</taxon>
        <taxon>Thermodesulfobacteriota</taxon>
        <taxon>Desulfovibrionia</taxon>
        <taxon>Desulfovibrionales</taxon>
        <taxon>Desulfovibrionaceae</taxon>
    </lineage>
</organism>
<protein>
    <recommendedName>
        <fullName evidence="1">DUF6946 domain-containing protein</fullName>
    </recommendedName>
</protein>
<dbReference type="OrthoDB" id="2844408at2"/>
<keyword evidence="3" id="KW-1185">Reference proteome</keyword>
<sequence length="223" mass="24575">MHLFFKPTQSPEDWREFLASPEKQWKKGCSAKELAYAWETAHGWPPEVAALLKSDPDFAGLEMVLAIPEHKVPLPGPGNPSQNDLFVLAGNGSGPVAVMVEGKAAEPFGQPLGQWRQGTSNGKRRRLAHLQEILGLPGELPDSVRYQLLHRTASSLIEARRFHARAATMLVHSFSPTHQWFNDFAAFLDLFGVNAKPGQLHRVSKDTEVPLYAGWATGRPAAP</sequence>
<evidence type="ECO:0000313" key="2">
    <source>
        <dbReference type="EMBL" id="OIQ49390.1"/>
    </source>
</evidence>
<proteinExistence type="predicted"/>